<dbReference type="EMBL" id="JAGDFL010000580">
    <property type="protein sequence ID" value="KAG7384832.1"/>
    <property type="molecule type" value="Genomic_DNA"/>
</dbReference>
<reference evidence="1" key="1">
    <citation type="submission" date="2021-02" db="EMBL/GenBank/DDBJ databases">
        <authorList>
            <person name="Palmer J.M."/>
        </authorList>
    </citation>
    <scope>NUCLEOTIDE SEQUENCE</scope>
    <source>
        <strain evidence="1">SCRP23</strain>
    </source>
</reference>
<keyword evidence="2" id="KW-1185">Reference proteome</keyword>
<organism evidence="1 2">
    <name type="scientific">Phytophthora boehmeriae</name>
    <dbReference type="NCBI Taxonomy" id="109152"/>
    <lineage>
        <taxon>Eukaryota</taxon>
        <taxon>Sar</taxon>
        <taxon>Stramenopiles</taxon>
        <taxon>Oomycota</taxon>
        <taxon>Peronosporomycetes</taxon>
        <taxon>Peronosporales</taxon>
        <taxon>Peronosporaceae</taxon>
        <taxon>Phytophthora</taxon>
    </lineage>
</organism>
<comment type="caution">
    <text evidence="1">The sequence shown here is derived from an EMBL/GenBank/DDBJ whole genome shotgun (WGS) entry which is preliminary data.</text>
</comment>
<dbReference type="Proteomes" id="UP000693981">
    <property type="component" value="Unassembled WGS sequence"/>
</dbReference>
<proteinExistence type="predicted"/>
<gene>
    <name evidence="1" type="ORF">PHYBOEH_009310</name>
</gene>
<evidence type="ECO:0000313" key="2">
    <source>
        <dbReference type="Proteomes" id="UP000693981"/>
    </source>
</evidence>
<name>A0A8T1VTR3_9STRA</name>
<dbReference type="AlphaFoldDB" id="A0A8T1VTR3"/>
<accession>A0A8T1VTR3</accession>
<evidence type="ECO:0000313" key="1">
    <source>
        <dbReference type="EMBL" id="KAG7384832.1"/>
    </source>
</evidence>
<sequence length="276" mass="31716">MAALAEVQELVTKYRAAATANGSDDSSPVLLTRKGFGVASGKSWPLSPSEFWLRLHLVTRISASDKRQQSVAQQLRHRRALMELLSQLSSTPSCRWVEAFESLWWPSVLRPANFKDGFSVGGLQREIGETPKFALAVNRPTLESVEWLFQFIRTDCRDALHSEDWELLRTLKTEDRQQKIELCLDMSSNIIRTSVLRSLVDNLQDYFDVARDSRALKNEDESLRIEYEVTALWTGDCQKEKAAKNVHCLQLNDFSFVFSMVQRLRLWMGRQECRKA</sequence>
<dbReference type="OrthoDB" id="124020at2759"/>
<protein>
    <submittedName>
        <fullName evidence="1">Uncharacterized protein</fullName>
    </submittedName>
</protein>